<dbReference type="EMBL" id="LFRF01000009">
    <property type="protein sequence ID" value="KND91343.1"/>
    <property type="molecule type" value="Genomic_DNA"/>
</dbReference>
<dbReference type="SUPFAM" id="SSF118359">
    <property type="entry name" value="Expressed protein At2g23090/F21P24.15"/>
    <property type="match status" value="1"/>
</dbReference>
<reference evidence="4 5" key="1">
    <citation type="journal article" date="2015" name="BMC Genomics">
        <title>The genome of the truffle-parasite Tolypocladium ophioglossoides and the evolution of antifungal peptaibiotics.</title>
        <authorList>
            <person name="Quandt C.A."/>
            <person name="Bushley K.E."/>
            <person name="Spatafora J.W."/>
        </authorList>
    </citation>
    <scope>NUCLEOTIDE SEQUENCE [LARGE SCALE GENOMIC DNA]</scope>
    <source>
        <strain evidence="4 5">CBS 100239</strain>
    </source>
</reference>
<dbReference type="InterPro" id="IPR039438">
    <property type="entry name" value="At2g23090-like_Znf"/>
</dbReference>
<sequence>MGNGAKAQQKRERNQKDKNTAKSQLKVNEQAKNIQCAVCKATFLQTTRAAELTEHAANKHNKTLAECFPGIEA</sequence>
<evidence type="ECO:0000259" key="3">
    <source>
        <dbReference type="Pfam" id="PF12907"/>
    </source>
</evidence>
<dbReference type="PANTHER" id="PTHR33788:SF1">
    <property type="entry name" value="ZINC-BINDING PROTEIN"/>
    <property type="match status" value="1"/>
</dbReference>
<dbReference type="InterPro" id="IPR007513">
    <property type="entry name" value="SERF-like_N"/>
</dbReference>
<organism evidence="4 5">
    <name type="scientific">Tolypocladium ophioglossoides (strain CBS 100239)</name>
    <name type="common">Snaketongue truffleclub</name>
    <name type="synonym">Elaphocordyceps ophioglossoides</name>
    <dbReference type="NCBI Taxonomy" id="1163406"/>
    <lineage>
        <taxon>Eukaryota</taxon>
        <taxon>Fungi</taxon>
        <taxon>Dikarya</taxon>
        <taxon>Ascomycota</taxon>
        <taxon>Pezizomycotina</taxon>
        <taxon>Sordariomycetes</taxon>
        <taxon>Hypocreomycetidae</taxon>
        <taxon>Hypocreales</taxon>
        <taxon>Ophiocordycipitaceae</taxon>
        <taxon>Tolypocladium</taxon>
    </lineage>
</organism>
<evidence type="ECO:0000256" key="1">
    <source>
        <dbReference type="SAM" id="MobiDB-lite"/>
    </source>
</evidence>
<comment type="caution">
    <text evidence="4">The sequence shown here is derived from an EMBL/GenBank/DDBJ whole genome shotgun (WGS) entry which is preliminary data.</text>
</comment>
<name>A0A0L0NB65_TOLOC</name>
<dbReference type="Pfam" id="PF04419">
    <property type="entry name" value="SERF-like_N"/>
    <property type="match status" value="1"/>
</dbReference>
<accession>A0A0L0NB65</accession>
<dbReference type="AlphaFoldDB" id="A0A0L0NB65"/>
<proteinExistence type="predicted"/>
<dbReference type="InterPro" id="IPR039713">
    <property type="entry name" value="At2g23090-like"/>
</dbReference>
<dbReference type="PANTHER" id="PTHR33788">
    <property type="entry name" value="OS07G0114300 PROTEIN"/>
    <property type="match status" value="1"/>
</dbReference>
<gene>
    <name evidence="4" type="ORF">TOPH_04046</name>
</gene>
<dbReference type="Pfam" id="PF12907">
    <property type="entry name" value="zf-met2"/>
    <property type="match status" value="1"/>
</dbReference>
<feature type="domain" description="Small EDRK-rich factor-like N-terminal" evidence="2">
    <location>
        <begin position="1"/>
        <end position="33"/>
    </location>
</feature>
<feature type="region of interest" description="Disordered" evidence="1">
    <location>
        <begin position="1"/>
        <end position="26"/>
    </location>
</feature>
<dbReference type="Proteomes" id="UP000036947">
    <property type="component" value="Unassembled WGS sequence"/>
</dbReference>
<feature type="compositionally biased region" description="Basic and acidic residues" evidence="1">
    <location>
        <begin position="9"/>
        <end position="20"/>
    </location>
</feature>
<evidence type="ECO:0000313" key="4">
    <source>
        <dbReference type="EMBL" id="KND91343.1"/>
    </source>
</evidence>
<evidence type="ECO:0000259" key="2">
    <source>
        <dbReference type="Pfam" id="PF04419"/>
    </source>
</evidence>
<dbReference type="Gene3D" id="4.10.1050.10">
    <property type="entry name" value="At2g23090-like"/>
    <property type="match status" value="1"/>
</dbReference>
<evidence type="ECO:0000313" key="5">
    <source>
        <dbReference type="Proteomes" id="UP000036947"/>
    </source>
</evidence>
<keyword evidence="5" id="KW-1185">Reference proteome</keyword>
<protein>
    <submittedName>
        <fullName evidence="4">Uncharacterized protein</fullName>
    </submittedName>
</protein>
<dbReference type="InterPro" id="IPR026939">
    <property type="entry name" value="ZNF706/At2g23090_sf"/>
</dbReference>
<feature type="domain" description="At2g23090-like zinc-binding" evidence="3">
    <location>
        <begin position="35"/>
        <end position="70"/>
    </location>
</feature>
<dbReference type="OrthoDB" id="370932at2759"/>